<dbReference type="GO" id="GO:0003841">
    <property type="term" value="F:1-acylglycerol-3-phosphate O-acyltransferase activity"/>
    <property type="evidence" value="ECO:0007669"/>
    <property type="project" value="UniProtKB-UniRule"/>
</dbReference>
<dbReference type="SMART" id="SM00563">
    <property type="entry name" value="PlsC"/>
    <property type="match status" value="1"/>
</dbReference>
<comment type="similarity">
    <text evidence="2 7">Belongs to the 1-acyl-sn-glycerol-3-phosphate acyltransferase family.</text>
</comment>
<evidence type="ECO:0000256" key="7">
    <source>
        <dbReference type="RuleBase" id="RU361267"/>
    </source>
</evidence>
<evidence type="ECO:0000256" key="1">
    <source>
        <dbReference type="ARBA" id="ARBA00005189"/>
    </source>
</evidence>
<dbReference type="RefSeq" id="WP_161837242.1">
    <property type="nucleotide sequence ID" value="NZ_CP048000.1"/>
</dbReference>
<dbReference type="SUPFAM" id="SSF69593">
    <property type="entry name" value="Glycerol-3-phosphate (1)-acyltransferase"/>
    <property type="match status" value="1"/>
</dbReference>
<evidence type="ECO:0000256" key="3">
    <source>
        <dbReference type="ARBA" id="ARBA00022516"/>
    </source>
</evidence>
<keyword evidence="8" id="KW-0812">Transmembrane</keyword>
<gene>
    <name evidence="10" type="ORF">Ana3638_06145</name>
</gene>
<reference evidence="10 11" key="1">
    <citation type="submission" date="2020-01" db="EMBL/GenBank/DDBJ databases">
        <title>Genome analysis of Anaerocolumna sp. CBA3638.</title>
        <authorList>
            <person name="Kim J."/>
            <person name="Roh S.W."/>
        </authorList>
    </citation>
    <scope>NUCLEOTIDE SEQUENCE [LARGE SCALE GENOMIC DNA]</scope>
    <source>
        <strain evidence="10 11">CBA3638</strain>
    </source>
</reference>
<protein>
    <recommendedName>
        <fullName evidence="7">1-acyl-sn-glycerol-3-phosphate acyltransferase</fullName>
        <ecNumber evidence="7">2.3.1.51</ecNumber>
    </recommendedName>
</protein>
<dbReference type="GO" id="GO:0016020">
    <property type="term" value="C:membrane"/>
    <property type="evidence" value="ECO:0007669"/>
    <property type="project" value="InterPro"/>
</dbReference>
<keyword evidence="5 7" id="KW-0443">Lipid metabolism</keyword>
<comment type="domain">
    <text evidence="7">The HXXXXD motif is essential for acyltransferase activity and may constitute the binding site for the phosphate moiety of the glycerol-3-phosphate.</text>
</comment>
<accession>A0A6P1TKH0</accession>
<keyword evidence="4 7" id="KW-0808">Transferase</keyword>
<dbReference type="KEGG" id="anr:Ana3638_06145"/>
<dbReference type="GO" id="GO:0006654">
    <property type="term" value="P:phosphatidic acid biosynthetic process"/>
    <property type="evidence" value="ECO:0007669"/>
    <property type="project" value="TreeGrafter"/>
</dbReference>
<keyword evidence="3 7" id="KW-0444">Lipid biosynthesis</keyword>
<sequence>MKTIITALFLLIFFIISIPLFILEIIIGKINPHLKVKSSQSIVVSAFRIILFLCGIKKTVIGVENIPKDEAVLYVSNHRSYFDILIGYTSVPNLTGFVAKKEMSHIPFISLWMRFLNCLFLDRDNVREGLKTILEGVELIKKGYSIFISPEGTRSQKTEMLPFKEGSLKMAEKTGCAIIPVSINNTDSIFENHIPWIKRAHVIIEFGKPVYPGDLDKENRKFIGSYVQNIIRETLNRNAGLV</sequence>
<dbReference type="AlphaFoldDB" id="A0A6P1TKH0"/>
<dbReference type="Pfam" id="PF01553">
    <property type="entry name" value="Acyltransferase"/>
    <property type="match status" value="1"/>
</dbReference>
<evidence type="ECO:0000256" key="2">
    <source>
        <dbReference type="ARBA" id="ARBA00008655"/>
    </source>
</evidence>
<keyword evidence="8" id="KW-0472">Membrane</keyword>
<evidence type="ECO:0000313" key="10">
    <source>
        <dbReference type="EMBL" id="QHQ60406.1"/>
    </source>
</evidence>
<keyword evidence="7" id="KW-1208">Phospholipid metabolism</keyword>
<dbReference type="CDD" id="cd07989">
    <property type="entry name" value="LPLAT_AGPAT-like"/>
    <property type="match status" value="1"/>
</dbReference>
<evidence type="ECO:0000256" key="6">
    <source>
        <dbReference type="ARBA" id="ARBA00023315"/>
    </source>
</evidence>
<evidence type="ECO:0000256" key="8">
    <source>
        <dbReference type="SAM" id="Phobius"/>
    </source>
</evidence>
<keyword evidence="11" id="KW-1185">Reference proteome</keyword>
<proteinExistence type="inferred from homology"/>
<organism evidence="10 11">
    <name type="scientific">Anaerocolumna sedimenticola</name>
    <dbReference type="NCBI Taxonomy" id="2696063"/>
    <lineage>
        <taxon>Bacteria</taxon>
        <taxon>Bacillati</taxon>
        <taxon>Bacillota</taxon>
        <taxon>Clostridia</taxon>
        <taxon>Lachnospirales</taxon>
        <taxon>Lachnospiraceae</taxon>
        <taxon>Anaerocolumna</taxon>
    </lineage>
</organism>
<dbReference type="NCBIfam" id="TIGR00530">
    <property type="entry name" value="AGP_acyltrn"/>
    <property type="match status" value="1"/>
</dbReference>
<keyword evidence="7" id="KW-0594">Phospholipid biosynthesis</keyword>
<dbReference type="EMBL" id="CP048000">
    <property type="protein sequence ID" value="QHQ60406.1"/>
    <property type="molecule type" value="Genomic_DNA"/>
</dbReference>
<dbReference type="Proteomes" id="UP000464314">
    <property type="component" value="Chromosome"/>
</dbReference>
<feature type="domain" description="Phospholipid/glycerol acyltransferase" evidence="9">
    <location>
        <begin position="72"/>
        <end position="186"/>
    </location>
</feature>
<keyword evidence="6 7" id="KW-0012">Acyltransferase</keyword>
<dbReference type="PANTHER" id="PTHR10434">
    <property type="entry name" value="1-ACYL-SN-GLYCEROL-3-PHOSPHATE ACYLTRANSFERASE"/>
    <property type="match status" value="1"/>
</dbReference>
<comment type="catalytic activity">
    <reaction evidence="7">
        <text>a 1-acyl-sn-glycero-3-phosphate + an acyl-CoA = a 1,2-diacyl-sn-glycero-3-phosphate + CoA</text>
        <dbReference type="Rhea" id="RHEA:19709"/>
        <dbReference type="ChEBI" id="CHEBI:57287"/>
        <dbReference type="ChEBI" id="CHEBI:57970"/>
        <dbReference type="ChEBI" id="CHEBI:58342"/>
        <dbReference type="ChEBI" id="CHEBI:58608"/>
        <dbReference type="EC" id="2.3.1.51"/>
    </reaction>
</comment>
<evidence type="ECO:0000256" key="4">
    <source>
        <dbReference type="ARBA" id="ARBA00022679"/>
    </source>
</evidence>
<evidence type="ECO:0000313" key="11">
    <source>
        <dbReference type="Proteomes" id="UP000464314"/>
    </source>
</evidence>
<evidence type="ECO:0000259" key="9">
    <source>
        <dbReference type="SMART" id="SM00563"/>
    </source>
</evidence>
<keyword evidence="8" id="KW-1133">Transmembrane helix</keyword>
<comment type="pathway">
    <text evidence="1">Lipid metabolism.</text>
</comment>
<name>A0A6P1TKH0_9FIRM</name>
<dbReference type="PANTHER" id="PTHR10434:SF64">
    <property type="entry name" value="1-ACYL-SN-GLYCEROL-3-PHOSPHATE ACYLTRANSFERASE-RELATED"/>
    <property type="match status" value="1"/>
</dbReference>
<dbReference type="InterPro" id="IPR004552">
    <property type="entry name" value="AGP_acyltrans"/>
</dbReference>
<feature type="transmembrane region" description="Helical" evidence="8">
    <location>
        <begin position="7"/>
        <end position="27"/>
    </location>
</feature>
<dbReference type="InterPro" id="IPR002123">
    <property type="entry name" value="Plipid/glycerol_acylTrfase"/>
</dbReference>
<evidence type="ECO:0000256" key="5">
    <source>
        <dbReference type="ARBA" id="ARBA00023098"/>
    </source>
</evidence>
<dbReference type="EC" id="2.3.1.51" evidence="7"/>